<accession>F4S200</accession>
<protein>
    <submittedName>
        <fullName evidence="1">Uncharacterized protein</fullName>
    </submittedName>
</protein>
<keyword evidence="2" id="KW-1185">Reference proteome</keyword>
<evidence type="ECO:0000313" key="1">
    <source>
        <dbReference type="EMBL" id="EGG01279.1"/>
    </source>
</evidence>
<dbReference type="HOGENOM" id="CLU_1750105_0_0_1"/>
<name>F4S200_MELLP</name>
<dbReference type="VEuPathDB" id="FungiDB:MELLADRAFT_111086"/>
<gene>
    <name evidence="1" type="ORF">MELLADRAFT_111086</name>
</gene>
<dbReference type="RefSeq" id="XP_007415380.1">
    <property type="nucleotide sequence ID" value="XM_007415318.1"/>
</dbReference>
<dbReference type="OrthoDB" id="10559065at2759"/>
<dbReference type="KEGG" id="mlr:MELLADRAFT_111086"/>
<dbReference type="Proteomes" id="UP000001072">
    <property type="component" value="Unassembled WGS sequence"/>
</dbReference>
<organism evidence="2">
    <name type="scientific">Melampsora larici-populina (strain 98AG31 / pathotype 3-4-7)</name>
    <name type="common">Poplar leaf rust fungus</name>
    <dbReference type="NCBI Taxonomy" id="747676"/>
    <lineage>
        <taxon>Eukaryota</taxon>
        <taxon>Fungi</taxon>
        <taxon>Dikarya</taxon>
        <taxon>Basidiomycota</taxon>
        <taxon>Pucciniomycotina</taxon>
        <taxon>Pucciniomycetes</taxon>
        <taxon>Pucciniales</taxon>
        <taxon>Melampsoraceae</taxon>
        <taxon>Melampsora</taxon>
    </lineage>
</organism>
<dbReference type="InParanoid" id="F4S200"/>
<dbReference type="AlphaFoldDB" id="F4S200"/>
<reference evidence="2" key="1">
    <citation type="journal article" date="2011" name="Proc. Natl. Acad. Sci. U.S.A.">
        <title>Obligate biotrophy features unraveled by the genomic analysis of rust fungi.</title>
        <authorList>
            <person name="Duplessis S."/>
            <person name="Cuomo C.A."/>
            <person name="Lin Y.-C."/>
            <person name="Aerts A."/>
            <person name="Tisserant E."/>
            <person name="Veneault-Fourrey C."/>
            <person name="Joly D.L."/>
            <person name="Hacquard S."/>
            <person name="Amselem J."/>
            <person name="Cantarel B.L."/>
            <person name="Chiu R."/>
            <person name="Coutinho P.M."/>
            <person name="Feau N."/>
            <person name="Field M."/>
            <person name="Frey P."/>
            <person name="Gelhaye E."/>
            <person name="Goldberg J."/>
            <person name="Grabherr M.G."/>
            <person name="Kodira C.D."/>
            <person name="Kohler A."/>
            <person name="Kuees U."/>
            <person name="Lindquist E.A."/>
            <person name="Lucas S.M."/>
            <person name="Mago R."/>
            <person name="Mauceli E."/>
            <person name="Morin E."/>
            <person name="Murat C."/>
            <person name="Pangilinan J.L."/>
            <person name="Park R."/>
            <person name="Pearson M."/>
            <person name="Quesneville H."/>
            <person name="Rouhier N."/>
            <person name="Sakthikumar S."/>
            <person name="Salamov A.A."/>
            <person name="Schmutz J."/>
            <person name="Selles B."/>
            <person name="Shapiro H."/>
            <person name="Tanguay P."/>
            <person name="Tuskan G.A."/>
            <person name="Henrissat B."/>
            <person name="Van de Peer Y."/>
            <person name="Rouze P."/>
            <person name="Ellis J.G."/>
            <person name="Dodds P.N."/>
            <person name="Schein J.E."/>
            <person name="Zhong S."/>
            <person name="Hamelin R.C."/>
            <person name="Grigoriev I.V."/>
            <person name="Szabo L.J."/>
            <person name="Martin F."/>
        </authorList>
    </citation>
    <scope>NUCLEOTIDE SEQUENCE [LARGE SCALE GENOMIC DNA]</scope>
    <source>
        <strain evidence="2">98AG31 / pathotype 3-4-7</strain>
    </source>
</reference>
<sequence length="149" mass="16697">MDPDKYFEKVLAGQSFQYRCLLCKGKSMKDTTHHKTLANHRARVLAKQRQEQHDANLAAYNPLGSFLELGEGHDNKSPITSDFGDVQGNIIIEEHDEEFALPNGVSFSEALMRLMTSSTSDSDDQSEQSVQSESPIDLVDLDLDLLLRN</sequence>
<dbReference type="EMBL" id="GL883139">
    <property type="protein sequence ID" value="EGG01279.1"/>
    <property type="molecule type" value="Genomic_DNA"/>
</dbReference>
<dbReference type="GeneID" id="18924273"/>
<proteinExistence type="predicted"/>
<evidence type="ECO:0000313" key="2">
    <source>
        <dbReference type="Proteomes" id="UP000001072"/>
    </source>
</evidence>